<evidence type="ECO:0000256" key="14">
    <source>
        <dbReference type="SAM" id="MobiDB-lite"/>
    </source>
</evidence>
<evidence type="ECO:0000256" key="4">
    <source>
        <dbReference type="ARBA" id="ARBA00022618"/>
    </source>
</evidence>
<dbReference type="Pfam" id="PF06295">
    <property type="entry name" value="ZapG-like"/>
    <property type="match status" value="1"/>
</dbReference>
<dbReference type="GO" id="GO:0051301">
    <property type="term" value="P:cell division"/>
    <property type="evidence" value="ECO:0007669"/>
    <property type="project" value="UniProtKB-KW"/>
</dbReference>
<evidence type="ECO:0000256" key="12">
    <source>
        <dbReference type="ARBA" id="ARBA00035727"/>
    </source>
</evidence>
<gene>
    <name evidence="16" type="ORF">EV694_2095</name>
</gene>
<dbReference type="PANTHER" id="PTHR39579">
    <property type="entry name" value="INNER MEMBRANE PROTEIN YHCB"/>
    <property type="match status" value="1"/>
</dbReference>
<feature type="compositionally biased region" description="Basic and acidic residues" evidence="14">
    <location>
        <begin position="120"/>
        <end position="137"/>
    </location>
</feature>
<reference evidence="16 17" key="1">
    <citation type="submission" date="2019-03" db="EMBL/GenBank/DDBJ databases">
        <title>Genomic Encyclopedia of Type Strains, Phase IV (KMG-IV): sequencing the most valuable type-strain genomes for metagenomic binning, comparative biology and taxonomic classification.</title>
        <authorList>
            <person name="Goeker M."/>
        </authorList>
    </citation>
    <scope>NUCLEOTIDE SEQUENCE [LARGE SCALE GENOMIC DNA]</scope>
    <source>
        <strain evidence="16 17">DSM 15534</strain>
    </source>
</reference>
<evidence type="ECO:0000256" key="7">
    <source>
        <dbReference type="ARBA" id="ARBA00022989"/>
    </source>
</evidence>
<evidence type="ECO:0000256" key="15">
    <source>
        <dbReference type="SAM" id="Phobius"/>
    </source>
</evidence>
<evidence type="ECO:0000256" key="9">
    <source>
        <dbReference type="ARBA" id="ARBA00023306"/>
    </source>
</evidence>
<keyword evidence="8 15" id="KW-0472">Membrane</keyword>
<keyword evidence="17" id="KW-1185">Reference proteome</keyword>
<keyword evidence="5 15" id="KW-0812">Transmembrane</keyword>
<evidence type="ECO:0000256" key="3">
    <source>
        <dbReference type="ARBA" id="ARBA00022519"/>
    </source>
</evidence>
<feature type="region of interest" description="Disordered" evidence="14">
    <location>
        <begin position="120"/>
        <end position="147"/>
    </location>
</feature>
<comment type="similarity">
    <text evidence="10">Belongs to the ZapG family.</text>
</comment>
<name>A0A4V2PAR9_9PAST</name>
<evidence type="ECO:0000256" key="6">
    <source>
        <dbReference type="ARBA" id="ARBA00022960"/>
    </source>
</evidence>
<evidence type="ECO:0000256" key="8">
    <source>
        <dbReference type="ARBA" id="ARBA00023136"/>
    </source>
</evidence>
<evidence type="ECO:0000256" key="1">
    <source>
        <dbReference type="ARBA" id="ARBA00004377"/>
    </source>
</evidence>
<evidence type="ECO:0000256" key="2">
    <source>
        <dbReference type="ARBA" id="ARBA00022475"/>
    </source>
</evidence>
<protein>
    <recommendedName>
        <fullName evidence="11">Z-ring associated protein G</fullName>
    </recommendedName>
    <alternativeName>
        <fullName evidence="12">Cell division protein ZapG</fullName>
    </alternativeName>
</protein>
<evidence type="ECO:0000256" key="11">
    <source>
        <dbReference type="ARBA" id="ARBA00035703"/>
    </source>
</evidence>
<organism evidence="16 17">
    <name type="scientific">Volucribacter psittacicida</name>
    <dbReference type="NCBI Taxonomy" id="203482"/>
    <lineage>
        <taxon>Bacteria</taxon>
        <taxon>Pseudomonadati</taxon>
        <taxon>Pseudomonadota</taxon>
        <taxon>Gammaproteobacteria</taxon>
        <taxon>Pasteurellales</taxon>
        <taxon>Pasteurellaceae</taxon>
        <taxon>Volucribacter</taxon>
    </lineage>
</organism>
<keyword evidence="13" id="KW-0175">Coiled coil</keyword>
<dbReference type="GO" id="GO:0008360">
    <property type="term" value="P:regulation of cell shape"/>
    <property type="evidence" value="ECO:0007669"/>
    <property type="project" value="UniProtKB-KW"/>
</dbReference>
<evidence type="ECO:0000256" key="5">
    <source>
        <dbReference type="ARBA" id="ARBA00022692"/>
    </source>
</evidence>
<evidence type="ECO:0000313" key="17">
    <source>
        <dbReference type="Proteomes" id="UP000294702"/>
    </source>
</evidence>
<keyword evidence="7 15" id="KW-1133">Transmembrane helix</keyword>
<dbReference type="OrthoDB" id="6401511at2"/>
<dbReference type="RefSeq" id="WP_132692195.1">
    <property type="nucleotide sequence ID" value="NZ_SMFT01000007.1"/>
</dbReference>
<keyword evidence="2" id="KW-1003">Cell membrane</keyword>
<evidence type="ECO:0000256" key="13">
    <source>
        <dbReference type="SAM" id="Coils"/>
    </source>
</evidence>
<dbReference type="GO" id="GO:0005886">
    <property type="term" value="C:plasma membrane"/>
    <property type="evidence" value="ECO:0007669"/>
    <property type="project" value="UniProtKB-SubCell"/>
</dbReference>
<dbReference type="EMBL" id="SMFT01000007">
    <property type="protein sequence ID" value="TCJ94665.1"/>
    <property type="molecule type" value="Genomic_DNA"/>
</dbReference>
<dbReference type="PIRSF" id="PIRSF006318">
    <property type="entry name" value="YhcB"/>
    <property type="match status" value="1"/>
</dbReference>
<evidence type="ECO:0000313" key="16">
    <source>
        <dbReference type="EMBL" id="TCJ94665.1"/>
    </source>
</evidence>
<dbReference type="InterPro" id="IPR009386">
    <property type="entry name" value="ZapG-like"/>
</dbReference>
<feature type="transmembrane region" description="Helical" evidence="15">
    <location>
        <begin position="12"/>
        <end position="30"/>
    </location>
</feature>
<keyword evidence="9" id="KW-0131">Cell cycle</keyword>
<evidence type="ECO:0000256" key="10">
    <source>
        <dbReference type="ARBA" id="ARBA00035657"/>
    </source>
</evidence>
<feature type="coiled-coil region" evidence="13">
    <location>
        <begin position="37"/>
        <end position="64"/>
    </location>
</feature>
<dbReference type="Proteomes" id="UP000294702">
    <property type="component" value="Unassembled WGS sequence"/>
</dbReference>
<accession>A0A4V2PAR9</accession>
<comment type="caution">
    <text evidence="16">The sequence shown here is derived from an EMBL/GenBank/DDBJ whole genome shotgun (WGS) entry which is preliminary data.</text>
</comment>
<dbReference type="PANTHER" id="PTHR39579:SF1">
    <property type="entry name" value="INNER MEMBRANE PROTEIN YHCB"/>
    <property type="match status" value="1"/>
</dbReference>
<sequence length="147" mass="16611">MQSWTSEMWQSALIGFVIGAILGYIILRFTKGSVKKQVQTETELKQLKNQVATQQQELEKHFAESAELLKMLAQDYQKLYQHFATTSATLLPETENKALFTPTLLPDNNPTTELDAIKTEESIEAKNNDNPPKDYSDKASGIFKAEK</sequence>
<comment type="subcellular location">
    <subcellularLocation>
        <location evidence="1">Cell inner membrane</location>
        <topology evidence="1">Single-pass membrane protein</topology>
    </subcellularLocation>
</comment>
<keyword evidence="6" id="KW-0133">Cell shape</keyword>
<keyword evidence="4" id="KW-0132">Cell division</keyword>
<dbReference type="AlphaFoldDB" id="A0A4V2PAR9"/>
<proteinExistence type="inferred from homology"/>
<keyword evidence="3" id="KW-0997">Cell inner membrane</keyword>